<dbReference type="RefSeq" id="WP_183590424.1">
    <property type="nucleotide sequence ID" value="NZ_JACHWR010000001.1"/>
</dbReference>
<dbReference type="InterPro" id="IPR042070">
    <property type="entry name" value="PucR_C-HTH_sf"/>
</dbReference>
<dbReference type="EMBL" id="JACHWR010000001">
    <property type="protein sequence ID" value="MBB3040385.1"/>
    <property type="molecule type" value="Genomic_DNA"/>
</dbReference>
<dbReference type="Pfam" id="PF13556">
    <property type="entry name" value="HTH_30"/>
    <property type="match status" value="1"/>
</dbReference>
<gene>
    <name evidence="3" type="ORF">FHU40_000186</name>
</gene>
<dbReference type="Pfam" id="PF14361">
    <property type="entry name" value="RsbRD_N"/>
    <property type="match status" value="1"/>
</dbReference>
<evidence type="ECO:0008006" key="5">
    <source>
        <dbReference type="Google" id="ProtNLM"/>
    </source>
</evidence>
<dbReference type="InterPro" id="IPR025751">
    <property type="entry name" value="RsbRD_N_dom"/>
</dbReference>
<feature type="domain" description="PucR C-terminal helix-turn-helix" evidence="1">
    <location>
        <begin position="339"/>
        <end position="395"/>
    </location>
</feature>
<evidence type="ECO:0000313" key="3">
    <source>
        <dbReference type="EMBL" id="MBB3040385.1"/>
    </source>
</evidence>
<reference evidence="3 4" key="1">
    <citation type="submission" date="2020-08" db="EMBL/GenBank/DDBJ databases">
        <title>Sequencing the genomes of 1000 actinobacteria strains.</title>
        <authorList>
            <person name="Klenk H.-P."/>
        </authorList>
    </citation>
    <scope>NUCLEOTIDE SEQUENCE [LARGE SCALE GENOMIC DNA]</scope>
    <source>
        <strain evidence="3 4">DSM 105498</strain>
    </source>
</reference>
<dbReference type="InterPro" id="IPR025736">
    <property type="entry name" value="PucR_C-HTH_dom"/>
</dbReference>
<proteinExistence type="predicted"/>
<evidence type="ECO:0000313" key="4">
    <source>
        <dbReference type="Proteomes" id="UP000589626"/>
    </source>
</evidence>
<dbReference type="PANTHER" id="PTHR33744:SF1">
    <property type="entry name" value="DNA-BINDING TRANSCRIPTIONAL ACTIVATOR ADER"/>
    <property type="match status" value="1"/>
</dbReference>
<dbReference type="InterPro" id="IPR051448">
    <property type="entry name" value="CdaR-like_regulators"/>
</dbReference>
<evidence type="ECO:0000259" key="1">
    <source>
        <dbReference type="Pfam" id="PF13556"/>
    </source>
</evidence>
<dbReference type="Gene3D" id="1.10.10.2840">
    <property type="entry name" value="PucR C-terminal helix-turn-helix domain"/>
    <property type="match status" value="1"/>
</dbReference>
<feature type="domain" description="RsbT co-antagonist protein RsbRD N-terminal" evidence="2">
    <location>
        <begin position="25"/>
        <end position="161"/>
    </location>
</feature>
<sequence>MTGAVQVSDLGSPSSLELFRPLAARMVQAVVHRVHAELPVYAGVDGSAPCPLLEVAAREAVQAFLDEGPARESRLRKVYELFRRLGHREAQQDRDPGLMIAALRVGSRSVWDHVSDFAVAHRYSVATFRDISTELMEYVDHLREQLVSGHELGSRFATQSRSTARTRLMDFIIHSSGGRVSPLRPLGMDEDELRRLAEGARWPVPDRVSALAVSYHGEPPPLPDRDEVLSRVGPDRIFVLCPSEDAEDLATVLTRSGPDRRVALSWPVHPDEAGSALLWTARALDLVRLGVIAPTTLVRCTDHVTQLWLHAEPSMRQRLCQELLEPLLAETPNSREILSDTLLAWLETRDSAPAIAARLDVHPQTVRYRWKRINELFGESLHDPEFILQMTLVLKTSLLMWKAGNQSDFERFRDRKLSDQ</sequence>
<protein>
    <recommendedName>
        <fullName evidence="5">PucR C-terminal helix-turn-helix domain-containing protein</fullName>
    </recommendedName>
</protein>
<keyword evidence="4" id="KW-1185">Reference proteome</keyword>
<evidence type="ECO:0000259" key="2">
    <source>
        <dbReference type="Pfam" id="PF14361"/>
    </source>
</evidence>
<comment type="caution">
    <text evidence="3">The sequence shown here is derived from an EMBL/GenBank/DDBJ whole genome shotgun (WGS) entry which is preliminary data.</text>
</comment>
<name>A0A7W4Z0E9_9ACTN</name>
<dbReference type="Proteomes" id="UP000589626">
    <property type="component" value="Unassembled WGS sequence"/>
</dbReference>
<dbReference type="AlphaFoldDB" id="A0A7W4Z0E9"/>
<accession>A0A7W4Z0E9</accession>
<organism evidence="3 4">
    <name type="scientific">Nocardioides soli</name>
    <dbReference type="NCBI Taxonomy" id="1036020"/>
    <lineage>
        <taxon>Bacteria</taxon>
        <taxon>Bacillati</taxon>
        <taxon>Actinomycetota</taxon>
        <taxon>Actinomycetes</taxon>
        <taxon>Propionibacteriales</taxon>
        <taxon>Nocardioidaceae</taxon>
        <taxon>Nocardioides</taxon>
    </lineage>
</organism>
<dbReference type="PANTHER" id="PTHR33744">
    <property type="entry name" value="CARBOHYDRATE DIACID REGULATOR"/>
    <property type="match status" value="1"/>
</dbReference>